<feature type="compositionally biased region" description="Gly residues" evidence="1">
    <location>
        <begin position="93"/>
        <end position="118"/>
    </location>
</feature>
<dbReference type="EMBL" id="JBHEZX010000002">
    <property type="protein sequence ID" value="MFC1408762.1"/>
    <property type="molecule type" value="Genomic_DNA"/>
</dbReference>
<keyword evidence="2" id="KW-0472">Membrane</keyword>
<organism evidence="3 4">
    <name type="scientific">Streptacidiphilus alkalitolerans</name>
    <dbReference type="NCBI Taxonomy" id="3342712"/>
    <lineage>
        <taxon>Bacteria</taxon>
        <taxon>Bacillati</taxon>
        <taxon>Actinomycetota</taxon>
        <taxon>Actinomycetes</taxon>
        <taxon>Kitasatosporales</taxon>
        <taxon>Streptomycetaceae</taxon>
        <taxon>Streptacidiphilus</taxon>
    </lineage>
</organism>
<reference evidence="3 4" key="1">
    <citation type="submission" date="2024-09" db="EMBL/GenBank/DDBJ databases">
        <authorList>
            <person name="Lee S.D."/>
        </authorList>
    </citation>
    <scope>NUCLEOTIDE SEQUENCE [LARGE SCALE GENOMIC DNA]</scope>
    <source>
        <strain evidence="3 4">N1-1</strain>
    </source>
</reference>
<feature type="compositionally biased region" description="Low complexity" evidence="1">
    <location>
        <begin position="28"/>
        <end position="37"/>
    </location>
</feature>
<gene>
    <name evidence="3" type="ORF">ACEZDG_05660</name>
</gene>
<proteinExistence type="predicted"/>
<comment type="caution">
    <text evidence="3">The sequence shown here is derived from an EMBL/GenBank/DDBJ whole genome shotgun (WGS) entry which is preliminary data.</text>
</comment>
<keyword evidence="2" id="KW-0812">Transmembrane</keyword>
<feature type="compositionally biased region" description="Basic residues" evidence="1">
    <location>
        <begin position="62"/>
        <end position="72"/>
    </location>
</feature>
<sequence length="118" mass="11934">MSSEYIPIVFIGFVVLLLIVSIVRGAAARSNRYSSSRSDADLPPYLADGSLPDQPDTTSHGGSHHHRGHHHSGHDAGSFGGGHHSGGHHGGGHDAGSFGGGHHSGGHDAGGFSGGHHG</sequence>
<keyword evidence="4" id="KW-1185">Reference proteome</keyword>
<dbReference type="RefSeq" id="WP_380503194.1">
    <property type="nucleotide sequence ID" value="NZ_JBHEZX010000002.1"/>
</dbReference>
<evidence type="ECO:0000256" key="1">
    <source>
        <dbReference type="SAM" id="MobiDB-lite"/>
    </source>
</evidence>
<name>A0ABV6V4W0_9ACTN</name>
<evidence type="ECO:0000256" key="2">
    <source>
        <dbReference type="SAM" id="Phobius"/>
    </source>
</evidence>
<evidence type="ECO:0000313" key="4">
    <source>
        <dbReference type="Proteomes" id="UP001592582"/>
    </source>
</evidence>
<feature type="region of interest" description="Disordered" evidence="1">
    <location>
        <begin position="28"/>
        <end position="118"/>
    </location>
</feature>
<evidence type="ECO:0008006" key="5">
    <source>
        <dbReference type="Google" id="ProtNLM"/>
    </source>
</evidence>
<evidence type="ECO:0000313" key="3">
    <source>
        <dbReference type="EMBL" id="MFC1408762.1"/>
    </source>
</evidence>
<protein>
    <recommendedName>
        <fullName evidence="5">Secreted protein</fullName>
    </recommendedName>
</protein>
<accession>A0ABV6V4W0</accession>
<keyword evidence="2" id="KW-1133">Transmembrane helix</keyword>
<feature type="transmembrane region" description="Helical" evidence="2">
    <location>
        <begin position="6"/>
        <end position="27"/>
    </location>
</feature>
<dbReference type="Proteomes" id="UP001592582">
    <property type="component" value="Unassembled WGS sequence"/>
</dbReference>